<dbReference type="Proteomes" id="UP000537204">
    <property type="component" value="Unassembled WGS sequence"/>
</dbReference>
<reference evidence="6 7" key="1">
    <citation type="submission" date="2020-08" db="EMBL/GenBank/DDBJ databases">
        <title>Genomic Encyclopedia of Type Strains, Phase IV (KMG-V): Genome sequencing to study the core and pangenomes of soil and plant-associated prokaryotes.</title>
        <authorList>
            <person name="Whitman W."/>
        </authorList>
    </citation>
    <scope>NUCLEOTIDE SEQUENCE [LARGE SCALE GENOMIC DNA]</scope>
    <source>
        <strain evidence="6 7">S3M1</strain>
    </source>
</reference>
<accession>A0A7W8ZHY3</accession>
<feature type="domain" description="HTH lysR-type" evidence="5">
    <location>
        <begin position="2"/>
        <end position="59"/>
    </location>
</feature>
<dbReference type="RefSeq" id="WP_183878152.1">
    <property type="nucleotide sequence ID" value="NZ_JACHCE010000001.1"/>
</dbReference>
<keyword evidence="3 6" id="KW-0238">DNA-binding</keyword>
<evidence type="ECO:0000256" key="1">
    <source>
        <dbReference type="ARBA" id="ARBA00009437"/>
    </source>
</evidence>
<dbReference type="SUPFAM" id="SSF46785">
    <property type="entry name" value="Winged helix' DNA-binding domain"/>
    <property type="match status" value="1"/>
</dbReference>
<dbReference type="PANTHER" id="PTHR30126">
    <property type="entry name" value="HTH-TYPE TRANSCRIPTIONAL REGULATOR"/>
    <property type="match status" value="1"/>
</dbReference>
<dbReference type="Gene3D" id="3.40.190.10">
    <property type="entry name" value="Periplasmic binding protein-like II"/>
    <property type="match status" value="2"/>
</dbReference>
<evidence type="ECO:0000256" key="3">
    <source>
        <dbReference type="ARBA" id="ARBA00023125"/>
    </source>
</evidence>
<evidence type="ECO:0000313" key="6">
    <source>
        <dbReference type="EMBL" id="MBB5634384.1"/>
    </source>
</evidence>
<evidence type="ECO:0000259" key="5">
    <source>
        <dbReference type="PROSITE" id="PS50931"/>
    </source>
</evidence>
<evidence type="ECO:0000256" key="2">
    <source>
        <dbReference type="ARBA" id="ARBA00023015"/>
    </source>
</evidence>
<dbReference type="EMBL" id="JACHCE010000001">
    <property type="protein sequence ID" value="MBB5634384.1"/>
    <property type="molecule type" value="Genomic_DNA"/>
</dbReference>
<dbReference type="Pfam" id="PF00126">
    <property type="entry name" value="HTH_1"/>
    <property type="match status" value="1"/>
</dbReference>
<dbReference type="GO" id="GO:0003700">
    <property type="term" value="F:DNA-binding transcription factor activity"/>
    <property type="evidence" value="ECO:0007669"/>
    <property type="project" value="InterPro"/>
</dbReference>
<dbReference type="SUPFAM" id="SSF53850">
    <property type="entry name" value="Periplasmic binding protein-like II"/>
    <property type="match status" value="1"/>
</dbReference>
<dbReference type="Gene3D" id="1.10.10.10">
    <property type="entry name" value="Winged helix-like DNA-binding domain superfamily/Winged helix DNA-binding domain"/>
    <property type="match status" value="1"/>
</dbReference>
<comment type="caution">
    <text evidence="6">The sequence shown here is derived from an EMBL/GenBank/DDBJ whole genome shotgun (WGS) entry which is preliminary data.</text>
</comment>
<proteinExistence type="inferred from homology"/>
<keyword evidence="2" id="KW-0805">Transcription regulation</keyword>
<dbReference type="AlphaFoldDB" id="A0A7W8ZHY3"/>
<dbReference type="PANTHER" id="PTHR30126:SF39">
    <property type="entry name" value="HTH-TYPE TRANSCRIPTIONAL REGULATOR CYSL"/>
    <property type="match status" value="1"/>
</dbReference>
<protein>
    <submittedName>
        <fullName evidence="6">DNA-binding transcriptional LysR family regulator</fullName>
    </submittedName>
</protein>
<evidence type="ECO:0000256" key="4">
    <source>
        <dbReference type="ARBA" id="ARBA00023163"/>
    </source>
</evidence>
<dbReference type="InterPro" id="IPR036390">
    <property type="entry name" value="WH_DNA-bd_sf"/>
</dbReference>
<evidence type="ECO:0000313" key="7">
    <source>
        <dbReference type="Proteomes" id="UP000537204"/>
    </source>
</evidence>
<dbReference type="InterPro" id="IPR036388">
    <property type="entry name" value="WH-like_DNA-bd_sf"/>
</dbReference>
<organism evidence="6 7">
    <name type="scientific">Pedobacter cryoconitis</name>
    <dbReference type="NCBI Taxonomy" id="188932"/>
    <lineage>
        <taxon>Bacteria</taxon>
        <taxon>Pseudomonadati</taxon>
        <taxon>Bacteroidota</taxon>
        <taxon>Sphingobacteriia</taxon>
        <taxon>Sphingobacteriales</taxon>
        <taxon>Sphingobacteriaceae</taxon>
        <taxon>Pedobacter</taxon>
    </lineage>
</organism>
<sequence length="302" mass="34804">MVNFEWYRTFIAIYQQGNLTRAAQELSISQPNASVHLASLEQYAGGKLFDRMPRKMVPTELGKKLYIQVVGSVENLSLVETSFRRKALNNRPVIKLGSPLEFFFSQITPQLENISSQLHVSFGVAKDLMQQLAEGKLDLVIASQKTIESKHILYEPILTENFIIIGNKNIDLQDFRQHLENQDLNAIEKWLINQEWYAYSNDLVFIRRFWLKNFNKRPIILPKYIIPNLSVIIKSIAEGGGISIVSDYLAQEFINQEKITVIWDGAAQTSNTIYLAYDKSKISIEKVEEIKRLTETIRFPNF</sequence>
<dbReference type="PRINTS" id="PR00039">
    <property type="entry name" value="HTHLYSR"/>
</dbReference>
<dbReference type="PROSITE" id="PS50931">
    <property type="entry name" value="HTH_LYSR"/>
    <property type="match status" value="1"/>
</dbReference>
<dbReference type="Pfam" id="PF03466">
    <property type="entry name" value="LysR_substrate"/>
    <property type="match status" value="1"/>
</dbReference>
<dbReference type="InterPro" id="IPR000847">
    <property type="entry name" value="LysR_HTH_N"/>
</dbReference>
<keyword evidence="4" id="KW-0804">Transcription</keyword>
<gene>
    <name evidence="6" type="ORF">HDE68_000269</name>
</gene>
<dbReference type="InterPro" id="IPR005119">
    <property type="entry name" value="LysR_subst-bd"/>
</dbReference>
<dbReference type="GO" id="GO:0000976">
    <property type="term" value="F:transcription cis-regulatory region binding"/>
    <property type="evidence" value="ECO:0007669"/>
    <property type="project" value="TreeGrafter"/>
</dbReference>
<name>A0A7W8ZHY3_9SPHI</name>
<dbReference type="CDD" id="cd05466">
    <property type="entry name" value="PBP2_LTTR_substrate"/>
    <property type="match status" value="1"/>
</dbReference>
<comment type="similarity">
    <text evidence="1">Belongs to the LysR transcriptional regulatory family.</text>
</comment>